<evidence type="ECO:0000256" key="3">
    <source>
        <dbReference type="PROSITE-ProRule" id="PRU00339"/>
    </source>
</evidence>
<dbReference type="PANTHER" id="PTHR44943:SF8">
    <property type="entry name" value="TPR REPEAT-CONTAINING PROTEIN MJ0263"/>
    <property type="match status" value="1"/>
</dbReference>
<evidence type="ECO:0000256" key="2">
    <source>
        <dbReference type="ARBA" id="ARBA00022803"/>
    </source>
</evidence>
<dbReference type="RefSeq" id="WP_039605689.1">
    <property type="nucleotide sequence ID" value="NZ_FMUP01000007.1"/>
</dbReference>
<comment type="caution">
    <text evidence="5">The sequence shown here is derived from an EMBL/GenBank/DDBJ whole genome shotgun (WGS) entry which is preliminary data.</text>
</comment>
<accession>A0A0B3BP01</accession>
<dbReference type="AlphaFoldDB" id="A0A0B3BP01"/>
<reference evidence="5 6" key="1">
    <citation type="submission" date="2014-11" db="EMBL/GenBank/DDBJ databases">
        <title>Genome sequence of Pseudomonas tuomuerensis JCM 14085.</title>
        <authorList>
            <person name="Shin S.-K."/>
            <person name="Yi H."/>
        </authorList>
    </citation>
    <scope>NUCLEOTIDE SEQUENCE [LARGE SCALE GENOMIC DNA]</scope>
    <source>
        <strain evidence="5 6">JCM 14085</strain>
    </source>
</reference>
<keyword evidence="4" id="KW-0732">Signal</keyword>
<dbReference type="Pfam" id="PF14559">
    <property type="entry name" value="TPR_19"/>
    <property type="match status" value="1"/>
</dbReference>
<dbReference type="InterPro" id="IPR051685">
    <property type="entry name" value="Ycf3/AcsC/BcsC/TPR_MFPF"/>
</dbReference>
<keyword evidence="6" id="KW-1185">Reference proteome</keyword>
<evidence type="ECO:0000313" key="6">
    <source>
        <dbReference type="Proteomes" id="UP000030980"/>
    </source>
</evidence>
<dbReference type="Proteomes" id="UP000030980">
    <property type="component" value="Unassembled WGS sequence"/>
</dbReference>
<evidence type="ECO:0000256" key="4">
    <source>
        <dbReference type="SAM" id="SignalP"/>
    </source>
</evidence>
<dbReference type="Gene3D" id="1.25.40.10">
    <property type="entry name" value="Tetratricopeptide repeat domain"/>
    <property type="match status" value="3"/>
</dbReference>
<dbReference type="InterPro" id="IPR011990">
    <property type="entry name" value="TPR-like_helical_dom_sf"/>
</dbReference>
<dbReference type="PANTHER" id="PTHR44943">
    <property type="entry name" value="CELLULOSE SYNTHASE OPERON PROTEIN C"/>
    <property type="match status" value="1"/>
</dbReference>
<gene>
    <name evidence="5" type="ORF">PT85_01095</name>
</gene>
<dbReference type="Pfam" id="PF04733">
    <property type="entry name" value="Coatomer_E"/>
    <property type="match status" value="1"/>
</dbReference>
<dbReference type="PROSITE" id="PS50005">
    <property type="entry name" value="TPR"/>
    <property type="match status" value="1"/>
</dbReference>
<dbReference type="STRING" id="706570.PT85_01095"/>
<dbReference type="PROSITE" id="PS51257">
    <property type="entry name" value="PROKAR_LIPOPROTEIN"/>
    <property type="match status" value="1"/>
</dbReference>
<proteinExistence type="predicted"/>
<organism evidence="5 6">
    <name type="scientific">Pseudomonas flexibilis</name>
    <dbReference type="NCBI Taxonomy" id="706570"/>
    <lineage>
        <taxon>Bacteria</taxon>
        <taxon>Pseudomonadati</taxon>
        <taxon>Pseudomonadota</taxon>
        <taxon>Gammaproteobacteria</taxon>
        <taxon>Pseudomonadales</taxon>
        <taxon>Pseudomonadaceae</taxon>
        <taxon>Pseudomonas</taxon>
    </lineage>
</organism>
<evidence type="ECO:0000313" key="5">
    <source>
        <dbReference type="EMBL" id="KHO66203.1"/>
    </source>
</evidence>
<keyword evidence="1" id="KW-0677">Repeat</keyword>
<name>A0A0B3BP01_9PSED</name>
<dbReference type="SMART" id="SM00028">
    <property type="entry name" value="TPR"/>
    <property type="match status" value="8"/>
</dbReference>
<feature type="chain" id="PRO_5002084256" evidence="4">
    <location>
        <begin position="23"/>
        <end position="569"/>
    </location>
</feature>
<protein>
    <submittedName>
        <fullName evidence="5">TPR repeat-containing protein</fullName>
    </submittedName>
</protein>
<sequence>MKIFVTLLAGLMLLGCQTLPSASRSTEPETAAAPEPVEYASFTPDTLFALLTAELAGQRGRFDIALANYLREAHATRDPGVAERAYRISEYLGATQAALDSALIWADSDPSNIEAQRAAAIQLARAGRFEQSLVHMENILRHKGNPHFDFLALSAAETDPDTRAGLMTSFDQLLQKYPDNAQLLFGQALLLQQDGKPEEALALLDHPALRKGDVGALLLRARLLQSLDRGDEALPLLHKGIRQHPDDKRLRLAEARLLVDQRKLPEAHKAFSELLEQHPEDDDLRFSLALVSMEIEDWQGARELLEELLERDAHRNAALLHLGRVYEELGEPEEALEAYAQIEPGNEYLPALARQSTLLFERQQGSEAARLLREARASYPEYAVQLYLIEAEAWGRNNQPQRASRLIDQALAEYPGDLNLLYSRAMLAEKRGDLAQLERDLRFILEQEPDNAMALNALGYTLADRTNRYEEARRLIEQAYQLSPDDAAVIDSLGWVNYRMGNLAEAERLLRLAMDKMPDAEIAAHLGEVLWVRGKQREARKVWAEALKSDPENTTLLRTLQRLTGSEKP</sequence>
<feature type="repeat" description="TPR" evidence="3">
    <location>
        <begin position="520"/>
        <end position="553"/>
    </location>
</feature>
<feature type="signal peptide" evidence="4">
    <location>
        <begin position="1"/>
        <end position="22"/>
    </location>
</feature>
<dbReference type="InterPro" id="IPR019734">
    <property type="entry name" value="TPR_rpt"/>
</dbReference>
<keyword evidence="2 3" id="KW-0802">TPR repeat</keyword>
<dbReference type="SUPFAM" id="SSF48452">
    <property type="entry name" value="TPR-like"/>
    <property type="match status" value="2"/>
</dbReference>
<dbReference type="EMBL" id="JTAK01000001">
    <property type="protein sequence ID" value="KHO66203.1"/>
    <property type="molecule type" value="Genomic_DNA"/>
</dbReference>
<evidence type="ECO:0000256" key="1">
    <source>
        <dbReference type="ARBA" id="ARBA00022737"/>
    </source>
</evidence>
<dbReference type="OrthoDB" id="9766710at2"/>